<comment type="caution">
    <text evidence="2">The sequence shown here is derived from an EMBL/GenBank/DDBJ whole genome shotgun (WGS) entry which is preliminary data.</text>
</comment>
<keyword evidence="3" id="KW-1185">Reference proteome</keyword>
<name>A0A927K599_9ACTN</name>
<dbReference type="SUPFAM" id="SSF51735">
    <property type="entry name" value="NAD(P)-binding Rossmann-fold domains"/>
    <property type="match status" value="1"/>
</dbReference>
<reference evidence="2" key="1">
    <citation type="submission" date="2020-09" db="EMBL/GenBank/DDBJ databases">
        <title>Nocardioides sp. strain MJB4 16S ribosomal RNA gene Genome sequencing and assembly.</title>
        <authorList>
            <person name="Kim I."/>
        </authorList>
    </citation>
    <scope>NUCLEOTIDE SEQUENCE</scope>
    <source>
        <strain evidence="2">MJB4</strain>
    </source>
</reference>
<dbReference type="EMBL" id="JACYXZ010000001">
    <property type="protein sequence ID" value="MBD8868121.1"/>
    <property type="molecule type" value="Genomic_DNA"/>
</dbReference>
<gene>
    <name evidence="2" type="ORF">IE331_00650</name>
</gene>
<proteinExistence type="predicted"/>
<dbReference type="Proteomes" id="UP000616839">
    <property type="component" value="Unassembled WGS sequence"/>
</dbReference>
<evidence type="ECO:0000313" key="3">
    <source>
        <dbReference type="Proteomes" id="UP000616839"/>
    </source>
</evidence>
<evidence type="ECO:0000313" key="2">
    <source>
        <dbReference type="EMBL" id="MBD8868121.1"/>
    </source>
</evidence>
<organism evidence="2 3">
    <name type="scientific">Nocardioides donggukensis</name>
    <dbReference type="NCBI Taxonomy" id="2774019"/>
    <lineage>
        <taxon>Bacteria</taxon>
        <taxon>Bacillati</taxon>
        <taxon>Actinomycetota</taxon>
        <taxon>Actinomycetes</taxon>
        <taxon>Propionibacteriales</taxon>
        <taxon>Nocardioidaceae</taxon>
        <taxon>Nocardioides</taxon>
    </lineage>
</organism>
<dbReference type="InterPro" id="IPR051207">
    <property type="entry name" value="ComplexI_NDUFA9_subunit"/>
</dbReference>
<dbReference type="InterPro" id="IPR036291">
    <property type="entry name" value="NAD(P)-bd_dom_sf"/>
</dbReference>
<sequence length="358" mass="37983">MRIVVTGARGYIGSRLVPVLLERGHDVVATATSDPSGSPHPWADRVTWVRMDLLEPAQVRDAVRGADAVCYLVHALDRPGFADLDRRAATAMREAVDAAGVPRLVYLSGLVPDRRGDGLSAHLASRLEVEEILLAASASTTSLRAGVVLGAGSTSFEIIRQMASALLVQPVPSWLTTRIQPIGVGDVVALLAHALEHRDDPVGARDVGGPDVVRYPDLLAAVAREARLLRIQLPTPPVPVSLVSLAAPLFSAAPPRTVASLVASLRHDMVCDPARTWTLPGVSTPLRTALRASLRDDGDPALAAYRSAPGDPVWTGERLLGERLTGLRLPMPAVARSVALTAEQRARDVIGLLRGRGD</sequence>
<dbReference type="PANTHER" id="PTHR12126">
    <property type="entry name" value="NADH-UBIQUINONE OXIDOREDUCTASE 39 KDA SUBUNIT-RELATED"/>
    <property type="match status" value="1"/>
</dbReference>
<dbReference type="Gene3D" id="3.40.50.720">
    <property type="entry name" value="NAD(P)-binding Rossmann-like Domain"/>
    <property type="match status" value="1"/>
</dbReference>
<dbReference type="AlphaFoldDB" id="A0A927K599"/>
<accession>A0A927K599</accession>
<protein>
    <submittedName>
        <fullName evidence="2">NAD(P)H-binding protein</fullName>
    </submittedName>
</protein>
<evidence type="ECO:0000259" key="1">
    <source>
        <dbReference type="Pfam" id="PF13460"/>
    </source>
</evidence>
<dbReference type="RefSeq" id="WP_192139516.1">
    <property type="nucleotide sequence ID" value="NZ_JACYXZ010000001.1"/>
</dbReference>
<dbReference type="InterPro" id="IPR016040">
    <property type="entry name" value="NAD(P)-bd_dom"/>
</dbReference>
<dbReference type="PANTHER" id="PTHR12126:SF11">
    <property type="entry name" value="NADH DEHYDROGENASE [UBIQUINONE] 1 ALPHA SUBCOMPLEX SUBUNIT 9, MITOCHONDRIAL"/>
    <property type="match status" value="1"/>
</dbReference>
<feature type="domain" description="NAD(P)-binding" evidence="1">
    <location>
        <begin position="7"/>
        <end position="117"/>
    </location>
</feature>
<dbReference type="GO" id="GO:0044877">
    <property type="term" value="F:protein-containing complex binding"/>
    <property type="evidence" value="ECO:0007669"/>
    <property type="project" value="TreeGrafter"/>
</dbReference>
<dbReference type="Pfam" id="PF13460">
    <property type="entry name" value="NAD_binding_10"/>
    <property type="match status" value="1"/>
</dbReference>